<dbReference type="GO" id="GO:0008199">
    <property type="term" value="F:ferric iron binding"/>
    <property type="evidence" value="ECO:0007669"/>
    <property type="project" value="InterPro"/>
</dbReference>
<dbReference type="PANTHER" id="PTHR33711">
    <property type="entry name" value="DIOXYGENASE, PUTATIVE (AFU_ORTHOLOGUE AFUA_2G02910)-RELATED"/>
    <property type="match status" value="1"/>
</dbReference>
<protein>
    <recommendedName>
        <fullName evidence="4">Intradiol ring-cleavage dioxygenases domain-containing protein</fullName>
    </recommendedName>
</protein>
<accession>A0A8X8K2Q7</accession>
<dbReference type="InterPro" id="IPR039387">
    <property type="entry name" value="3_4-PCD"/>
</dbReference>
<dbReference type="GO" id="GO:0018578">
    <property type="term" value="F:protocatechuate 3,4-dioxygenase activity"/>
    <property type="evidence" value="ECO:0007669"/>
    <property type="project" value="InterPro"/>
</dbReference>
<evidence type="ECO:0000256" key="2">
    <source>
        <dbReference type="ARBA" id="ARBA00022964"/>
    </source>
</evidence>
<dbReference type="InterPro" id="IPR000627">
    <property type="entry name" value="Intradiol_dOase_C"/>
</dbReference>
<reference evidence="5 6" key="1">
    <citation type="submission" date="2020-08" db="EMBL/GenBank/DDBJ databases">
        <title>A Genomic Blueprint of the Chicken Gut Microbiome.</title>
        <authorList>
            <person name="Gilroy R."/>
            <person name="Ravi A."/>
            <person name="Getino M."/>
            <person name="Pursley I."/>
            <person name="Horton D.L."/>
            <person name="Alikhan N.-F."/>
            <person name="Baker D."/>
            <person name="Gharbi K."/>
            <person name="Hall N."/>
            <person name="Watson M."/>
            <person name="Adriaenssens E.M."/>
            <person name="Foster-Nyarko E."/>
            <person name="Jarju S."/>
            <person name="Secka A."/>
            <person name="Antonio M."/>
            <person name="Oren A."/>
            <person name="Chaudhuri R."/>
            <person name="La Ragione R.M."/>
            <person name="Hildebrand F."/>
            <person name="Pallen M.J."/>
        </authorList>
    </citation>
    <scope>NUCLEOTIDE SEQUENCE [LARGE SCALE GENOMIC DNA]</scope>
    <source>
        <strain evidence="5 6">Sa5BUN4</strain>
    </source>
</reference>
<dbReference type="AlphaFoldDB" id="A0A8X8K2Q7"/>
<gene>
    <name evidence="5" type="ORF">H9654_08370</name>
</gene>
<comment type="caution">
    <text evidence="5">The sequence shown here is derived from an EMBL/GenBank/DDBJ whole genome shotgun (WGS) entry which is preliminary data.</text>
</comment>
<name>A0A8X8K2Q7_9GAMM</name>
<evidence type="ECO:0000256" key="1">
    <source>
        <dbReference type="ARBA" id="ARBA00007825"/>
    </source>
</evidence>
<dbReference type="EMBL" id="JACSQS010000006">
    <property type="protein sequence ID" value="MBD7954220.1"/>
    <property type="molecule type" value="Genomic_DNA"/>
</dbReference>
<dbReference type="PANTHER" id="PTHR33711:SF10">
    <property type="entry name" value="INTRADIOL RING-CLEAVAGE DIOXYGENASES DOMAIN-CONTAINING PROTEIN"/>
    <property type="match status" value="1"/>
</dbReference>
<dbReference type="SUPFAM" id="SSF49482">
    <property type="entry name" value="Aromatic compound dioxygenase"/>
    <property type="match status" value="1"/>
</dbReference>
<comment type="similarity">
    <text evidence="1">Belongs to the intradiol ring-cleavage dioxygenase family.</text>
</comment>
<evidence type="ECO:0000259" key="4">
    <source>
        <dbReference type="PROSITE" id="PS00083"/>
    </source>
</evidence>
<keyword evidence="2" id="KW-0223">Dioxygenase</keyword>
<dbReference type="RefSeq" id="WP_191770453.1">
    <property type="nucleotide sequence ID" value="NZ_JACSQS010000006.1"/>
</dbReference>
<dbReference type="InterPro" id="IPR050770">
    <property type="entry name" value="Intradiol_RC_Dioxygenase"/>
</dbReference>
<dbReference type="CDD" id="cd03459">
    <property type="entry name" value="3_4-PCD"/>
    <property type="match status" value="1"/>
</dbReference>
<keyword evidence="3" id="KW-0560">Oxidoreductase</keyword>
<dbReference type="Pfam" id="PF00775">
    <property type="entry name" value="Dioxygenase_C"/>
    <property type="match status" value="1"/>
</dbReference>
<dbReference type="Proteomes" id="UP000636938">
    <property type="component" value="Unassembled WGS sequence"/>
</dbReference>
<dbReference type="InterPro" id="IPR015889">
    <property type="entry name" value="Intradiol_dOase_core"/>
</dbReference>
<sequence>MSIEASAAESNACAYTEMERTAPHRGISMMKCGAHAVRHFHRRNEMSATISRRHALQAAGWAATALFTTTAAAQQQRRITVEDIMGPYYPIQRPLDEDADLTRVDGQPGVAQGTRIDLHGRVVDTLGQPVAGAWIEMWQANTHGRYAHATDANEAAPLDPAFQGFGRQETDAEGRFRFLTIVPGAYPIGTGPDQLRTPHIHFDIRGQHDRLVTQIYFSGEPLNDSDLLYQALSAEDRETVTLLPRSVGEDEPLEAEWTVVLATG</sequence>
<evidence type="ECO:0000313" key="6">
    <source>
        <dbReference type="Proteomes" id="UP000636938"/>
    </source>
</evidence>
<organism evidence="5 6">
    <name type="scientific">Stenotrophomonas lacuserhaii</name>
    <dbReference type="NCBI Taxonomy" id="2760084"/>
    <lineage>
        <taxon>Bacteria</taxon>
        <taxon>Pseudomonadati</taxon>
        <taxon>Pseudomonadota</taxon>
        <taxon>Gammaproteobacteria</taxon>
        <taxon>Lysobacterales</taxon>
        <taxon>Lysobacteraceae</taxon>
        <taxon>Stenotrophomonas</taxon>
    </lineage>
</organism>
<evidence type="ECO:0000256" key="3">
    <source>
        <dbReference type="ARBA" id="ARBA00023002"/>
    </source>
</evidence>
<proteinExistence type="inferred from homology"/>
<dbReference type="PROSITE" id="PS00083">
    <property type="entry name" value="INTRADIOL_DIOXYGENAS"/>
    <property type="match status" value="1"/>
</dbReference>
<dbReference type="Gene3D" id="2.60.130.10">
    <property type="entry name" value="Aromatic compound dioxygenase"/>
    <property type="match status" value="1"/>
</dbReference>
<feature type="domain" description="Intradiol ring-cleavage dioxygenases" evidence="4">
    <location>
        <begin position="118"/>
        <end position="146"/>
    </location>
</feature>
<keyword evidence="6" id="KW-1185">Reference proteome</keyword>
<evidence type="ECO:0000313" key="5">
    <source>
        <dbReference type="EMBL" id="MBD7954220.1"/>
    </source>
</evidence>